<dbReference type="Pfam" id="PF13561">
    <property type="entry name" value="adh_short_C2"/>
    <property type="match status" value="1"/>
</dbReference>
<dbReference type="Gene3D" id="3.40.50.720">
    <property type="entry name" value="NAD(P)-binding Rossmann-like Domain"/>
    <property type="match status" value="1"/>
</dbReference>
<protein>
    <submittedName>
        <fullName evidence="3">Short-chain dehydrogenase</fullName>
    </submittedName>
</protein>
<dbReference type="InterPro" id="IPR002347">
    <property type="entry name" value="SDR_fam"/>
</dbReference>
<accession>A0ABX3NN87</accession>
<keyword evidence="4" id="KW-1185">Reference proteome</keyword>
<gene>
    <name evidence="3" type="ORF">A4D02_15735</name>
</gene>
<dbReference type="SUPFAM" id="SSF51735">
    <property type="entry name" value="NAD(P)-binding Rossmann-fold domains"/>
    <property type="match status" value="1"/>
</dbReference>
<comment type="similarity">
    <text evidence="1">Belongs to the short-chain dehydrogenases/reductases (SDR) family.</text>
</comment>
<dbReference type="InterPro" id="IPR051122">
    <property type="entry name" value="SDR_DHRS6-like"/>
</dbReference>
<dbReference type="PRINTS" id="PR00081">
    <property type="entry name" value="GDHRDH"/>
</dbReference>
<organism evidence="3 4">
    <name type="scientific">Niastella koreensis</name>
    <dbReference type="NCBI Taxonomy" id="354356"/>
    <lineage>
        <taxon>Bacteria</taxon>
        <taxon>Pseudomonadati</taxon>
        <taxon>Bacteroidota</taxon>
        <taxon>Chitinophagia</taxon>
        <taxon>Chitinophagales</taxon>
        <taxon>Chitinophagaceae</taxon>
        <taxon>Niastella</taxon>
    </lineage>
</organism>
<dbReference type="PANTHER" id="PTHR43477">
    <property type="entry name" value="DIHYDROANTICAPSIN 7-DEHYDROGENASE"/>
    <property type="match status" value="1"/>
</dbReference>
<sequence length="244" mass="26000">MDTASLTLAGKEVVILGGSSGLGLATAKAAAHAGASVIIVSGNQQNIDKALKELPAGSKGYAIDLRKEENIKVFFTQCNEFDHLVYTAGENLRLINIDEMDINNAKEFFTLRFWSVLAAIKYGRHKIRKGGSIGLTSGIASQRPGAGWSLGASICGAMEAFGRAMAVELAPIRVNVVMPGVIKTNLWNSMSEADRNDLYNGVGSALLVKRVGEAEEIAQTFLFLMKNQFASGQTFTIDGGTVLV</sequence>
<evidence type="ECO:0000313" key="3">
    <source>
        <dbReference type="EMBL" id="OQP40366.1"/>
    </source>
</evidence>
<dbReference type="Proteomes" id="UP000192277">
    <property type="component" value="Unassembled WGS sequence"/>
</dbReference>
<name>A0ABX3NN87_9BACT</name>
<keyword evidence="2" id="KW-0560">Oxidoreductase</keyword>
<evidence type="ECO:0000256" key="1">
    <source>
        <dbReference type="ARBA" id="ARBA00006484"/>
    </source>
</evidence>
<dbReference type="InterPro" id="IPR036291">
    <property type="entry name" value="NAD(P)-bd_dom_sf"/>
</dbReference>
<comment type="caution">
    <text evidence="3">The sequence shown here is derived from an EMBL/GenBank/DDBJ whole genome shotgun (WGS) entry which is preliminary data.</text>
</comment>
<dbReference type="RefSeq" id="WP_014217739.1">
    <property type="nucleotide sequence ID" value="NZ_LWBO01000077.1"/>
</dbReference>
<proteinExistence type="inferred from homology"/>
<dbReference type="EMBL" id="LWBO01000077">
    <property type="protein sequence ID" value="OQP40366.1"/>
    <property type="molecule type" value="Genomic_DNA"/>
</dbReference>
<reference evidence="3 4" key="1">
    <citation type="submission" date="2016-04" db="EMBL/GenBank/DDBJ databases">
        <authorList>
            <person name="Chen L."/>
            <person name="Zhuang W."/>
            <person name="Wang G."/>
        </authorList>
    </citation>
    <scope>NUCLEOTIDE SEQUENCE [LARGE SCALE GENOMIC DNA]</scope>
    <source>
        <strain evidence="4">GR20</strain>
    </source>
</reference>
<evidence type="ECO:0000256" key="2">
    <source>
        <dbReference type="ARBA" id="ARBA00023002"/>
    </source>
</evidence>
<evidence type="ECO:0000313" key="4">
    <source>
        <dbReference type="Proteomes" id="UP000192277"/>
    </source>
</evidence>
<dbReference type="PANTHER" id="PTHR43477:SF1">
    <property type="entry name" value="DIHYDROANTICAPSIN 7-DEHYDROGENASE"/>
    <property type="match status" value="1"/>
</dbReference>